<keyword evidence="2" id="KW-0812">Transmembrane</keyword>
<dbReference type="EMBL" id="JAEQNC010000016">
    <property type="protein sequence ID" value="MBL0374816.1"/>
    <property type="molecule type" value="Genomic_DNA"/>
</dbReference>
<evidence type="ECO:0000256" key="1">
    <source>
        <dbReference type="ARBA" id="ARBA00004370"/>
    </source>
</evidence>
<feature type="domain" description="Bacterial surface antigen (D15)" evidence="4">
    <location>
        <begin position="332"/>
        <end position="632"/>
    </location>
</feature>
<dbReference type="InterPro" id="IPR039910">
    <property type="entry name" value="D15-like"/>
</dbReference>
<feature type="domain" description="POTRA" evidence="5">
    <location>
        <begin position="234"/>
        <end position="293"/>
    </location>
</feature>
<evidence type="ECO:0000256" key="2">
    <source>
        <dbReference type="ARBA" id="ARBA00022452"/>
    </source>
</evidence>
<proteinExistence type="predicted"/>
<keyword evidence="7" id="KW-1185">Reference proteome</keyword>
<comment type="caution">
    <text evidence="6">The sequence shown here is derived from an EMBL/GenBank/DDBJ whole genome shotgun (WGS) entry which is preliminary data.</text>
</comment>
<dbReference type="Proteomes" id="UP000633219">
    <property type="component" value="Unassembled WGS sequence"/>
</dbReference>
<evidence type="ECO:0000259" key="4">
    <source>
        <dbReference type="Pfam" id="PF01103"/>
    </source>
</evidence>
<dbReference type="PANTHER" id="PTHR12815:SF42">
    <property type="entry name" value="BACTERIAL SURFACE ANTIGEN (D15) DOMAIN-CONTAINING PROTEIN"/>
    <property type="match status" value="1"/>
</dbReference>
<comment type="subcellular location">
    <subcellularLocation>
        <location evidence="1">Membrane</location>
    </subcellularLocation>
</comment>
<evidence type="ECO:0000313" key="7">
    <source>
        <dbReference type="Proteomes" id="UP000633219"/>
    </source>
</evidence>
<accession>A0A936YTS9</accession>
<protein>
    <submittedName>
        <fullName evidence="6">Outer membrane protein assembly factor</fullName>
    </submittedName>
</protein>
<dbReference type="Pfam" id="PF07244">
    <property type="entry name" value="POTRA"/>
    <property type="match status" value="1"/>
</dbReference>
<dbReference type="PANTHER" id="PTHR12815">
    <property type="entry name" value="SORTING AND ASSEMBLY MACHINERY SAMM50 PROTEIN FAMILY MEMBER"/>
    <property type="match status" value="1"/>
</dbReference>
<evidence type="ECO:0000259" key="5">
    <source>
        <dbReference type="Pfam" id="PF07244"/>
    </source>
</evidence>
<reference evidence="6" key="1">
    <citation type="submission" date="2021-01" db="EMBL/GenBank/DDBJ databases">
        <title>Rhizobium sp. strain KVB221 16S ribosomal RNA gene Genome sequencing and assembly.</title>
        <authorList>
            <person name="Kang M."/>
        </authorList>
    </citation>
    <scope>NUCLEOTIDE SEQUENCE</scope>
    <source>
        <strain evidence="6">KVB221</strain>
    </source>
</reference>
<evidence type="ECO:0000313" key="6">
    <source>
        <dbReference type="EMBL" id="MBL0374816.1"/>
    </source>
</evidence>
<sequence>MRRFSAHIRASTVVAAFALQGGALVIPQAAQAFEIFGMKFFEGDDEELAVSNPVSYTVELSGGDKELDEKLQKSSLLYQESAKPVSGDLGLVIKARDDRDRLLAALYEDARYGGIVTVIVDGTELDALPPLPTFARDKPVPVVIKVDPGPVFTVKDVSFRGDAGKYNPADYGLSPGVAAGSNLVVKAADKVVADLEAEGRPLAKLTERQLIADHATDTVSVVIGAEGGPVTPLGEISVSGSKLVNPEFITKWSRLHEGERYSPEEIKDASERLRKLGVFSSVAITKANQLDQSGQMPLAIAVADGKQRYFGAGAQISSIDGAGVLGYWGHRNLFGNAESLKISGWVSRLGQATDWLDLDYNASIVFSKPAAFNEITTFNAGVLASSVHPDSYQSAQVSAYANVAWELSKRDTVTAGTDFAWNQTEDTFGTHEYLIKSLPVTWARDASNDSLNPTDGYKFNLSTKPSYEFYYQNIFTSLEGSASGYYALDAEDDIVLAGKLSLGTLVGVDEISQIPATRRFYAGGGGSVRGYAFQEISPYNKQGDALGGRSYALTSLEARIAINKTFGVVPFLDVGTVGREMYPDFSDIRAGAGIGIRYATPFGPLRLDVAVPLNRYEDGSRFGIYAGIGQSF</sequence>
<evidence type="ECO:0000256" key="3">
    <source>
        <dbReference type="ARBA" id="ARBA00023136"/>
    </source>
</evidence>
<gene>
    <name evidence="6" type="ORF">JJB09_22645</name>
</gene>
<dbReference type="InterPro" id="IPR010827">
    <property type="entry name" value="BamA/TamA_POTRA"/>
</dbReference>
<keyword evidence="2" id="KW-1134">Transmembrane beta strand</keyword>
<name>A0A936YTS9_9HYPH</name>
<dbReference type="AlphaFoldDB" id="A0A936YTS9"/>
<organism evidence="6 7">
    <name type="scientific">Rhizobium setariae</name>
    <dbReference type="NCBI Taxonomy" id="2801340"/>
    <lineage>
        <taxon>Bacteria</taxon>
        <taxon>Pseudomonadati</taxon>
        <taxon>Pseudomonadota</taxon>
        <taxon>Alphaproteobacteria</taxon>
        <taxon>Hyphomicrobiales</taxon>
        <taxon>Rhizobiaceae</taxon>
        <taxon>Rhizobium/Agrobacterium group</taxon>
        <taxon>Rhizobium</taxon>
    </lineage>
</organism>
<dbReference type="RefSeq" id="WP_201663368.1">
    <property type="nucleotide sequence ID" value="NZ_JAEQNC010000016.1"/>
</dbReference>
<dbReference type="GO" id="GO:0019867">
    <property type="term" value="C:outer membrane"/>
    <property type="evidence" value="ECO:0007669"/>
    <property type="project" value="InterPro"/>
</dbReference>
<dbReference type="Pfam" id="PF01103">
    <property type="entry name" value="Omp85"/>
    <property type="match status" value="1"/>
</dbReference>
<dbReference type="InterPro" id="IPR000184">
    <property type="entry name" value="Bac_surfAg_D15"/>
</dbReference>
<dbReference type="Gene3D" id="3.10.20.310">
    <property type="entry name" value="membrane protein fhac"/>
    <property type="match status" value="1"/>
</dbReference>
<keyword evidence="3" id="KW-0472">Membrane</keyword>
<dbReference type="Gene3D" id="2.40.160.50">
    <property type="entry name" value="membrane protein fhac: a member of the omp85/tpsb transporter family"/>
    <property type="match status" value="1"/>
</dbReference>